<feature type="compositionally biased region" description="Gly residues" evidence="1">
    <location>
        <begin position="292"/>
        <end position="304"/>
    </location>
</feature>
<gene>
    <name evidence="2" type="ORF">BDK51DRAFT_27777</name>
</gene>
<feature type="compositionally biased region" description="Low complexity" evidence="1">
    <location>
        <begin position="20"/>
        <end position="41"/>
    </location>
</feature>
<feature type="compositionally biased region" description="Basic and acidic residues" evidence="1">
    <location>
        <begin position="141"/>
        <end position="150"/>
    </location>
</feature>
<evidence type="ECO:0000313" key="2">
    <source>
        <dbReference type="EMBL" id="RKO94832.1"/>
    </source>
</evidence>
<protein>
    <submittedName>
        <fullName evidence="2">Uncharacterized protein</fullName>
    </submittedName>
</protein>
<name>A0A4P9WQF7_9FUNG</name>
<feature type="region of interest" description="Disordered" evidence="1">
    <location>
        <begin position="141"/>
        <end position="196"/>
    </location>
</feature>
<evidence type="ECO:0000256" key="1">
    <source>
        <dbReference type="SAM" id="MobiDB-lite"/>
    </source>
</evidence>
<proteinExistence type="predicted"/>
<dbReference type="Proteomes" id="UP000269721">
    <property type="component" value="Unassembled WGS sequence"/>
</dbReference>
<accession>A0A4P9WQF7</accession>
<feature type="region of interest" description="Disordered" evidence="1">
    <location>
        <begin position="269"/>
        <end position="315"/>
    </location>
</feature>
<sequence>MDMGPNKNKLSISMGGSGGPQPMMKKATGTRAATPAHPTAAPGAAAELVAAANLRCTTAGGPPGQRARHLLEGGVFRRSTRVADHRGFGGGDCSLGGTLPNTSRDGSLKLRLHAQSPVVRIAGAHGGDEVDELRELGRFEGGVDARDGARDGGAGGRQEGGRPARGRDAGGCGGRRGQARGRAQAGEDGGRGDDLRDVEACEAVGLERADGWGQVEEAARDEEGAEGRGYGCRAARGEGRVLLGNIRFRYYRVTIALLNYAADGNVSPTQIKKTHQSSSQHGGNRGVLGRYSNGGGNHNGGDVGMHGQRPLATQPAGGCRSQTYVRFHAIWVDRSSFETHETQELKLDSMWQGPGSSTIFFFETGSQVILPKDSHTSQLILGKLKVGSANDSKQVCTLRRLTKMFSCKVWK</sequence>
<dbReference type="EMBL" id="KZ993811">
    <property type="protein sequence ID" value="RKO94832.1"/>
    <property type="molecule type" value="Genomic_DNA"/>
</dbReference>
<organism evidence="2 3">
    <name type="scientific">Blyttiomyces helicus</name>
    <dbReference type="NCBI Taxonomy" id="388810"/>
    <lineage>
        <taxon>Eukaryota</taxon>
        <taxon>Fungi</taxon>
        <taxon>Fungi incertae sedis</taxon>
        <taxon>Chytridiomycota</taxon>
        <taxon>Chytridiomycota incertae sedis</taxon>
        <taxon>Chytridiomycetes</taxon>
        <taxon>Chytridiomycetes incertae sedis</taxon>
        <taxon>Blyttiomyces</taxon>
    </lineage>
</organism>
<keyword evidence="3" id="KW-1185">Reference proteome</keyword>
<feature type="region of interest" description="Disordered" evidence="1">
    <location>
        <begin position="1"/>
        <end position="41"/>
    </location>
</feature>
<feature type="compositionally biased region" description="Polar residues" evidence="1">
    <location>
        <begin position="269"/>
        <end position="282"/>
    </location>
</feature>
<dbReference type="AlphaFoldDB" id="A0A4P9WQF7"/>
<feature type="compositionally biased region" description="Basic and acidic residues" evidence="1">
    <location>
        <begin position="159"/>
        <end position="168"/>
    </location>
</feature>
<reference evidence="3" key="1">
    <citation type="journal article" date="2018" name="Nat. Microbiol.">
        <title>Leveraging single-cell genomics to expand the fungal tree of life.</title>
        <authorList>
            <person name="Ahrendt S.R."/>
            <person name="Quandt C.A."/>
            <person name="Ciobanu D."/>
            <person name="Clum A."/>
            <person name="Salamov A."/>
            <person name="Andreopoulos B."/>
            <person name="Cheng J.F."/>
            <person name="Woyke T."/>
            <person name="Pelin A."/>
            <person name="Henrissat B."/>
            <person name="Reynolds N.K."/>
            <person name="Benny G.L."/>
            <person name="Smith M.E."/>
            <person name="James T.Y."/>
            <person name="Grigoriev I.V."/>
        </authorList>
    </citation>
    <scope>NUCLEOTIDE SEQUENCE [LARGE SCALE GENOMIC DNA]</scope>
</reference>
<evidence type="ECO:0000313" key="3">
    <source>
        <dbReference type="Proteomes" id="UP000269721"/>
    </source>
</evidence>